<dbReference type="AlphaFoldDB" id="A0A2S9K9X8"/>
<evidence type="ECO:0008006" key="3">
    <source>
        <dbReference type="Google" id="ProtNLM"/>
    </source>
</evidence>
<dbReference type="Proteomes" id="UP000238326">
    <property type="component" value="Unassembled WGS sequence"/>
</dbReference>
<proteinExistence type="predicted"/>
<dbReference type="EMBL" id="PVLR01000090">
    <property type="protein sequence ID" value="PRD67251.1"/>
    <property type="molecule type" value="Genomic_DNA"/>
</dbReference>
<reference evidence="1 2" key="1">
    <citation type="submission" date="2018-03" db="EMBL/GenBank/DDBJ databases">
        <title>Comparative genomics illustrates the genes involved in a hyperalkaliphilic mechanisms of Serpentinomonas isolated from highly-alkaline calcium-rich serpentinized springs.</title>
        <authorList>
            <person name="Suzuki S."/>
            <person name="Ishii S."/>
            <person name="Walworth N."/>
            <person name="Bird L."/>
            <person name="Kuenen J.G."/>
            <person name="Nealson K.H."/>
        </authorList>
    </citation>
    <scope>NUCLEOTIDE SEQUENCE [LARGE SCALE GENOMIC DNA]</scope>
    <source>
        <strain evidence="1 2">83</strain>
    </source>
</reference>
<keyword evidence="2" id="KW-1185">Reference proteome</keyword>
<gene>
    <name evidence="1" type="ORF">C6P61_17430</name>
</gene>
<protein>
    <recommendedName>
        <fullName evidence="3">Abi-like protein</fullName>
    </recommendedName>
</protein>
<accession>A0A2S9K9X8</accession>
<comment type="caution">
    <text evidence="1">The sequence shown here is derived from an EMBL/GenBank/DDBJ whole genome shotgun (WGS) entry which is preliminary data.</text>
</comment>
<name>A0A2S9K9X8_9BURK</name>
<evidence type="ECO:0000313" key="1">
    <source>
        <dbReference type="EMBL" id="PRD67251.1"/>
    </source>
</evidence>
<dbReference type="OrthoDB" id="9813050at2"/>
<organism evidence="1 2">
    <name type="scientific">Malikia spinosa</name>
    <dbReference type="NCBI Taxonomy" id="86180"/>
    <lineage>
        <taxon>Bacteria</taxon>
        <taxon>Pseudomonadati</taxon>
        <taxon>Pseudomonadota</taxon>
        <taxon>Betaproteobacteria</taxon>
        <taxon>Burkholderiales</taxon>
        <taxon>Comamonadaceae</taxon>
        <taxon>Malikia</taxon>
    </lineage>
</organism>
<evidence type="ECO:0000313" key="2">
    <source>
        <dbReference type="Proteomes" id="UP000238326"/>
    </source>
</evidence>
<sequence length="214" mass="24363">MTPNLHAILMALSLPRLSTYLDAQDIRPPSLTQALELYLWNSQVSAALMTPISLCEVVIRNAVDDALRALHGPSWPWEVGFYLSLPPKGRDTLEKARKGQLTTGKVIAELSFGFWENMFVRAFDDALWNPYLSTVLPHLPPSMTVQQARGHLRQELDKLRRLRNRIAHHEPLLTLDVEQVIKDIEALISYRCTDTAAWMLQTNNLAELVMSRPR</sequence>